<dbReference type="EMBL" id="AMWN01000007">
    <property type="protein sequence ID" value="EXJ81882.1"/>
    <property type="molecule type" value="Genomic_DNA"/>
</dbReference>
<protein>
    <recommendedName>
        <fullName evidence="4">Transcription factor domain-containing protein</fullName>
    </recommendedName>
</protein>
<feature type="region of interest" description="Disordered" evidence="1">
    <location>
        <begin position="594"/>
        <end position="626"/>
    </location>
</feature>
<evidence type="ECO:0000313" key="3">
    <source>
        <dbReference type="Proteomes" id="UP000019484"/>
    </source>
</evidence>
<proteinExistence type="predicted"/>
<dbReference type="OrthoDB" id="39175at2759"/>
<reference evidence="2 3" key="1">
    <citation type="submission" date="2013-03" db="EMBL/GenBank/DDBJ databases">
        <title>The Genome Sequence of Capronia coronata CBS 617.96.</title>
        <authorList>
            <consortium name="The Broad Institute Genomics Platform"/>
            <person name="Cuomo C."/>
            <person name="de Hoog S."/>
            <person name="Gorbushina A."/>
            <person name="Walker B."/>
            <person name="Young S.K."/>
            <person name="Zeng Q."/>
            <person name="Gargeya S."/>
            <person name="Fitzgerald M."/>
            <person name="Haas B."/>
            <person name="Abouelleil A."/>
            <person name="Allen A.W."/>
            <person name="Alvarado L."/>
            <person name="Arachchi H.M."/>
            <person name="Berlin A.M."/>
            <person name="Chapman S.B."/>
            <person name="Gainer-Dewar J."/>
            <person name="Goldberg J."/>
            <person name="Griggs A."/>
            <person name="Gujja S."/>
            <person name="Hansen M."/>
            <person name="Howarth C."/>
            <person name="Imamovic A."/>
            <person name="Ireland A."/>
            <person name="Larimer J."/>
            <person name="McCowan C."/>
            <person name="Murphy C."/>
            <person name="Pearson M."/>
            <person name="Poon T.W."/>
            <person name="Priest M."/>
            <person name="Roberts A."/>
            <person name="Saif S."/>
            <person name="Shea T."/>
            <person name="Sisk P."/>
            <person name="Sykes S."/>
            <person name="Wortman J."/>
            <person name="Nusbaum C."/>
            <person name="Birren B."/>
        </authorList>
    </citation>
    <scope>NUCLEOTIDE SEQUENCE [LARGE SCALE GENOMIC DNA]</scope>
    <source>
        <strain evidence="2 3">CBS 617.96</strain>
    </source>
</reference>
<feature type="compositionally biased region" description="Low complexity" evidence="1">
    <location>
        <begin position="594"/>
        <end position="604"/>
    </location>
</feature>
<gene>
    <name evidence="2" type="ORF">A1O1_07947</name>
</gene>
<keyword evidence="3" id="KW-1185">Reference proteome</keyword>
<comment type="caution">
    <text evidence="2">The sequence shown here is derived from an EMBL/GenBank/DDBJ whole genome shotgun (WGS) entry which is preliminary data.</text>
</comment>
<accession>W9XMZ2</accession>
<name>W9XMZ2_9EURO</name>
<evidence type="ECO:0000313" key="2">
    <source>
        <dbReference type="EMBL" id="EXJ81882.1"/>
    </source>
</evidence>
<evidence type="ECO:0008006" key="4">
    <source>
        <dbReference type="Google" id="ProtNLM"/>
    </source>
</evidence>
<dbReference type="eggNOG" id="ENOG502SUMR">
    <property type="taxonomic scope" value="Eukaryota"/>
</dbReference>
<dbReference type="AlphaFoldDB" id="W9XMZ2"/>
<dbReference type="GeneID" id="19162802"/>
<evidence type="ECO:0000256" key="1">
    <source>
        <dbReference type="SAM" id="MobiDB-lite"/>
    </source>
</evidence>
<sequence>MRCQNTKRRCVFATPNNQQRPLSPYTYAQTDAQTPSPAVGYRTTDLNNTLQDAFTATSHINNTPPSATRPTAWRLVPVSPSQSFKTPYQSSAEFYEPSTSIPLPTLPGHDTLWSHPALNHAPTPAVASAIASPPRSPNGIGDTPALQSRPTSTKLTTHDDYGLGHDVGQSQNPNLPTDEEMNHLCRFFIGNLLIHIPLLTEDDVGDYGTMVKKKKRLLACTMVYVAARYVPGCKAIRRMLLPDILAILKPLPRYCDDDTRWTTLQAFAVLYNWALPLDIVSQEETGEFDPILNYDTLRVPLDTLARQCSLHKAAEELAMFQERNRDGADIRQTFAFRKYLFSLWLFGVSHFRSLLARSPPRVQPDSAIRSCTRLLRTYAGDDQVRHILAQADLCLIWSQPSHNEWWCSMPNGMEVESTLAVLKNMDESLETWRRTWFTPEQTRSDQLHSLEFQYCFSRFCVSVYVSKLYQSSTSARSSPLLSLSLISKSIERASQSGRLFLDLRPLSKSLVRFRPEDTFGMLALGCSYVLGAHRLLRDVNLVNPGHLNVVRSLAELMVELGLDSKHVARIYGESVLGCLALQLQAINANAPALNHSHLQSQSQPHPHPQPHPSGMQSPEADRTTSAGSKAWMSFNAVSPGSVGSPQMFDLVAAVDEVWPLSPVNLQDQPPAEQRPVWTTGAGATPASQHPTIAGGNATGGTGLGLNYYGSESMVYASTTEGMSYAA</sequence>
<dbReference type="Proteomes" id="UP000019484">
    <property type="component" value="Unassembled WGS sequence"/>
</dbReference>
<feature type="compositionally biased region" description="Polar residues" evidence="1">
    <location>
        <begin position="145"/>
        <end position="155"/>
    </location>
</feature>
<dbReference type="RefSeq" id="XP_007727003.1">
    <property type="nucleotide sequence ID" value="XM_007728813.1"/>
</dbReference>
<organism evidence="2 3">
    <name type="scientific">Capronia coronata CBS 617.96</name>
    <dbReference type="NCBI Taxonomy" id="1182541"/>
    <lineage>
        <taxon>Eukaryota</taxon>
        <taxon>Fungi</taxon>
        <taxon>Dikarya</taxon>
        <taxon>Ascomycota</taxon>
        <taxon>Pezizomycotina</taxon>
        <taxon>Eurotiomycetes</taxon>
        <taxon>Chaetothyriomycetidae</taxon>
        <taxon>Chaetothyriales</taxon>
        <taxon>Herpotrichiellaceae</taxon>
        <taxon>Capronia</taxon>
    </lineage>
</organism>
<dbReference type="HOGENOM" id="CLU_023585_0_0_1"/>
<feature type="region of interest" description="Disordered" evidence="1">
    <location>
        <begin position="127"/>
        <end position="155"/>
    </location>
</feature>